<comment type="similarity">
    <text evidence="1">Belongs to the NmrA-type oxidoreductase family.</text>
</comment>
<evidence type="ECO:0000256" key="1">
    <source>
        <dbReference type="ARBA" id="ARBA00006328"/>
    </source>
</evidence>
<evidence type="ECO:0000313" key="5">
    <source>
        <dbReference type="Proteomes" id="UP001194746"/>
    </source>
</evidence>
<sequence length="309" mass="33943">MSTTLTKVFVSGATGHQGGATARHLLDAGVQVHALVRDPSSNSASGLAARGARLFPGDFNDPTSLKAAISGTNAVFLNVSPNPLDPALEVNHAKNIIDAATDSGSVSTIVYSSVTMTGKHEIFPSWGPEYPLAWYWENKAQIETMVRNAGFKHWTILRPAFLMHNYHLPTASYMFPELATKEVFLSAYEPDSKMTILDPDDVGKFAAAAILEPVRFNGHEIDLGVESLTPAEIAKELSLASGKEITVKFMSRDEAERRAPTDPRLWAHLWTNEVGYHVDFKKVGQYGIGLTRFSQYLKNHRDAVLQTFQ</sequence>
<dbReference type="AlphaFoldDB" id="A0AAD4CFH5"/>
<evidence type="ECO:0000256" key="2">
    <source>
        <dbReference type="ARBA" id="ARBA00022857"/>
    </source>
</evidence>
<keyword evidence="2" id="KW-0521">NADP</keyword>
<dbReference type="CDD" id="cd05251">
    <property type="entry name" value="NmrA_like_SDR_a"/>
    <property type="match status" value="1"/>
</dbReference>
<evidence type="ECO:0000259" key="3">
    <source>
        <dbReference type="Pfam" id="PF05368"/>
    </source>
</evidence>
<accession>A0AAD4CFH5</accession>
<name>A0AAD4CFH5_ASPNN</name>
<reference evidence="4" key="1">
    <citation type="journal article" date="2019" name="Beilstein J. Org. Chem.">
        <title>Nanangenines: drimane sesquiterpenoids as the dominant metabolite cohort of a novel Australian fungus, Aspergillus nanangensis.</title>
        <authorList>
            <person name="Lacey H.J."/>
            <person name="Gilchrist C.L.M."/>
            <person name="Crombie A."/>
            <person name="Kalaitzis J.A."/>
            <person name="Vuong D."/>
            <person name="Rutledge P.J."/>
            <person name="Turner P."/>
            <person name="Pitt J.I."/>
            <person name="Lacey E."/>
            <person name="Chooi Y.H."/>
            <person name="Piggott A.M."/>
        </authorList>
    </citation>
    <scope>NUCLEOTIDE SEQUENCE</scope>
    <source>
        <strain evidence="4">MST-FP2251</strain>
    </source>
</reference>
<dbReference type="SUPFAM" id="SSF51735">
    <property type="entry name" value="NAD(P)-binding Rossmann-fold domains"/>
    <property type="match status" value="1"/>
</dbReference>
<dbReference type="EMBL" id="VCAU01000093">
    <property type="protein sequence ID" value="KAF9885561.1"/>
    <property type="molecule type" value="Genomic_DNA"/>
</dbReference>
<dbReference type="PANTHER" id="PTHR42748">
    <property type="entry name" value="NITROGEN METABOLITE REPRESSION PROTEIN NMRA FAMILY MEMBER"/>
    <property type="match status" value="1"/>
</dbReference>
<reference evidence="4" key="2">
    <citation type="submission" date="2020-02" db="EMBL/GenBank/DDBJ databases">
        <authorList>
            <person name="Gilchrist C.L.M."/>
            <person name="Chooi Y.-H."/>
        </authorList>
    </citation>
    <scope>NUCLEOTIDE SEQUENCE</scope>
    <source>
        <strain evidence="4">MST-FP2251</strain>
    </source>
</reference>
<dbReference type="Gene3D" id="3.40.50.720">
    <property type="entry name" value="NAD(P)-binding Rossmann-like Domain"/>
    <property type="match status" value="1"/>
</dbReference>
<dbReference type="Proteomes" id="UP001194746">
    <property type="component" value="Unassembled WGS sequence"/>
</dbReference>
<feature type="domain" description="NmrA-like" evidence="3">
    <location>
        <begin position="7"/>
        <end position="251"/>
    </location>
</feature>
<organism evidence="4 5">
    <name type="scientific">Aspergillus nanangensis</name>
    <dbReference type="NCBI Taxonomy" id="2582783"/>
    <lineage>
        <taxon>Eukaryota</taxon>
        <taxon>Fungi</taxon>
        <taxon>Dikarya</taxon>
        <taxon>Ascomycota</taxon>
        <taxon>Pezizomycotina</taxon>
        <taxon>Eurotiomycetes</taxon>
        <taxon>Eurotiomycetidae</taxon>
        <taxon>Eurotiales</taxon>
        <taxon>Aspergillaceae</taxon>
        <taxon>Aspergillus</taxon>
        <taxon>Aspergillus subgen. Circumdati</taxon>
    </lineage>
</organism>
<dbReference type="Pfam" id="PF05368">
    <property type="entry name" value="NmrA"/>
    <property type="match status" value="1"/>
</dbReference>
<dbReference type="PANTHER" id="PTHR42748:SF7">
    <property type="entry name" value="NMRA LIKE REDOX SENSOR 1-RELATED"/>
    <property type="match status" value="1"/>
</dbReference>
<comment type="caution">
    <text evidence="4">The sequence shown here is derived from an EMBL/GenBank/DDBJ whole genome shotgun (WGS) entry which is preliminary data.</text>
</comment>
<proteinExistence type="inferred from homology"/>
<evidence type="ECO:0000313" key="4">
    <source>
        <dbReference type="EMBL" id="KAF9885561.1"/>
    </source>
</evidence>
<dbReference type="InterPro" id="IPR036291">
    <property type="entry name" value="NAD(P)-bd_dom_sf"/>
</dbReference>
<gene>
    <name evidence="4" type="ORF">FE257_012767</name>
</gene>
<dbReference type="InterPro" id="IPR008030">
    <property type="entry name" value="NmrA-like"/>
</dbReference>
<protein>
    <recommendedName>
        <fullName evidence="3">NmrA-like domain-containing protein</fullName>
    </recommendedName>
</protein>
<dbReference type="InterPro" id="IPR051164">
    <property type="entry name" value="NmrA-like_oxidored"/>
</dbReference>
<keyword evidence="5" id="KW-1185">Reference proteome</keyword>